<keyword evidence="6" id="KW-1185">Reference proteome</keyword>
<gene>
    <name evidence="5" type="ORF">GLP40_23490</name>
</gene>
<comment type="caution">
    <text evidence="5">The sequence shown here is derived from an EMBL/GenBank/DDBJ whole genome shotgun (WGS) entry which is preliminary data.</text>
</comment>
<dbReference type="Pfam" id="PF00106">
    <property type="entry name" value="adh_short"/>
    <property type="match status" value="1"/>
</dbReference>
<dbReference type="SMART" id="SM00822">
    <property type="entry name" value="PKS_KR"/>
    <property type="match status" value="1"/>
</dbReference>
<dbReference type="PANTHER" id="PTHR44196">
    <property type="entry name" value="DEHYDROGENASE/REDUCTASE SDR FAMILY MEMBER 7B"/>
    <property type="match status" value="1"/>
</dbReference>
<accession>A0A6I3L0B5</accession>
<dbReference type="PRINTS" id="PR00081">
    <property type="entry name" value="GDHRDH"/>
</dbReference>
<dbReference type="GO" id="GO:0016020">
    <property type="term" value="C:membrane"/>
    <property type="evidence" value="ECO:0007669"/>
    <property type="project" value="TreeGrafter"/>
</dbReference>
<dbReference type="EMBL" id="WMBB01000011">
    <property type="protein sequence ID" value="MTE15722.1"/>
    <property type="molecule type" value="Genomic_DNA"/>
</dbReference>
<proteinExistence type="inferred from homology"/>
<dbReference type="GO" id="GO:0016491">
    <property type="term" value="F:oxidoreductase activity"/>
    <property type="evidence" value="ECO:0007669"/>
    <property type="project" value="UniProtKB-KW"/>
</dbReference>
<evidence type="ECO:0000256" key="3">
    <source>
        <dbReference type="SAM" id="MobiDB-lite"/>
    </source>
</evidence>
<organism evidence="5 6">
    <name type="scientific">Nocardia aurantiaca</name>
    <dbReference type="NCBI Taxonomy" id="2675850"/>
    <lineage>
        <taxon>Bacteria</taxon>
        <taxon>Bacillati</taxon>
        <taxon>Actinomycetota</taxon>
        <taxon>Actinomycetes</taxon>
        <taxon>Mycobacteriales</taxon>
        <taxon>Nocardiaceae</taxon>
        <taxon>Nocardia</taxon>
    </lineage>
</organism>
<evidence type="ECO:0000313" key="5">
    <source>
        <dbReference type="EMBL" id="MTE15722.1"/>
    </source>
</evidence>
<dbReference type="InterPro" id="IPR020904">
    <property type="entry name" value="Sc_DH/Rdtase_CS"/>
</dbReference>
<dbReference type="AlphaFoldDB" id="A0A6I3L0B5"/>
<evidence type="ECO:0000256" key="1">
    <source>
        <dbReference type="ARBA" id="ARBA00006484"/>
    </source>
</evidence>
<dbReference type="PROSITE" id="PS00061">
    <property type="entry name" value="ADH_SHORT"/>
    <property type="match status" value="1"/>
</dbReference>
<dbReference type="SUPFAM" id="SSF51735">
    <property type="entry name" value="NAD(P)-binding Rossmann-fold domains"/>
    <property type="match status" value="1"/>
</dbReference>
<evidence type="ECO:0000259" key="4">
    <source>
        <dbReference type="SMART" id="SM00822"/>
    </source>
</evidence>
<evidence type="ECO:0000313" key="6">
    <source>
        <dbReference type="Proteomes" id="UP000432464"/>
    </source>
</evidence>
<dbReference type="RefSeq" id="WP_154790164.1">
    <property type="nucleotide sequence ID" value="NZ_WMBB01000011.1"/>
</dbReference>
<dbReference type="InterPro" id="IPR036291">
    <property type="entry name" value="NAD(P)-bd_dom_sf"/>
</dbReference>
<name>A0A6I3L0B5_9NOCA</name>
<feature type="domain" description="Ketoreductase" evidence="4">
    <location>
        <begin position="10"/>
        <end position="196"/>
    </location>
</feature>
<comment type="similarity">
    <text evidence="1">Belongs to the short-chain dehydrogenases/reductases (SDR) family.</text>
</comment>
<evidence type="ECO:0000256" key="2">
    <source>
        <dbReference type="ARBA" id="ARBA00023002"/>
    </source>
</evidence>
<protein>
    <submittedName>
        <fullName evidence="5">SDR family NAD(P)-dependent oxidoreductase</fullName>
    </submittedName>
</protein>
<dbReference type="NCBIfam" id="NF005495">
    <property type="entry name" value="PRK07109.1"/>
    <property type="match status" value="1"/>
</dbReference>
<dbReference type="Proteomes" id="UP000432464">
    <property type="component" value="Unassembled WGS sequence"/>
</dbReference>
<dbReference type="PANTHER" id="PTHR44196:SF1">
    <property type="entry name" value="DEHYDROGENASE_REDUCTASE SDR FAMILY MEMBER 7B"/>
    <property type="match status" value="1"/>
</dbReference>
<feature type="compositionally biased region" description="Polar residues" evidence="3">
    <location>
        <begin position="268"/>
        <end position="283"/>
    </location>
</feature>
<keyword evidence="2" id="KW-0560">Oxidoreductase</keyword>
<dbReference type="InterPro" id="IPR002347">
    <property type="entry name" value="SDR_fam"/>
</dbReference>
<dbReference type="Gene3D" id="3.40.50.720">
    <property type="entry name" value="NAD(P)-binding Rossmann-like Domain"/>
    <property type="match status" value="1"/>
</dbReference>
<sequence>MTADARNESKVVVITGASAGIGRAAARRFGAQGASVALLARGRAGLDAAVADVCAAGGRALAIPVDVAEYTAVDAAATRIEEDLGPIDVWVNSAFTSVFAPFCEIDPLEYRRVTEVTYLGSVHGTRAALARMRPRDRGAIVQVGSALGERSIPLQSAYCGAKHAVNGFVEAVRVELLHDHSNVHITIVQAPAVNTPQFSWVLSRLPRRPQPVPPIYQPEVVARAIAFAAEYPRHKQYWVGASTVGTVLAQRLAPALLDRYLARTGFESQQTEATAQRRASNLWTPLDEADGRDYGAHGEFDDRAHPRSPQSWLTRRMRSLGGFGRA</sequence>
<dbReference type="InterPro" id="IPR057326">
    <property type="entry name" value="KR_dom"/>
</dbReference>
<reference evidence="5 6" key="1">
    <citation type="submission" date="2019-11" db="EMBL/GenBank/DDBJ databases">
        <title>Nocardia sp. nov. CT2-14 isolated from soil.</title>
        <authorList>
            <person name="Kanchanasin P."/>
            <person name="Tanasupawat S."/>
            <person name="Yuki M."/>
            <person name="Kudo T."/>
        </authorList>
    </citation>
    <scope>NUCLEOTIDE SEQUENCE [LARGE SCALE GENOMIC DNA]</scope>
    <source>
        <strain evidence="5 6">CT2-14</strain>
    </source>
</reference>
<feature type="region of interest" description="Disordered" evidence="3">
    <location>
        <begin position="268"/>
        <end position="288"/>
    </location>
</feature>